<protein>
    <recommendedName>
        <fullName evidence="3">Lipoate--protein ligase</fullName>
    </recommendedName>
</protein>
<organism evidence="1 2">
    <name type="scientific">Paralcaligenes ureilyticus</name>
    <dbReference type="NCBI Taxonomy" id="627131"/>
    <lineage>
        <taxon>Bacteria</taxon>
        <taxon>Pseudomonadati</taxon>
        <taxon>Pseudomonadota</taxon>
        <taxon>Betaproteobacteria</taxon>
        <taxon>Burkholderiales</taxon>
        <taxon>Alcaligenaceae</taxon>
        <taxon>Paralcaligenes</taxon>
    </lineage>
</organism>
<evidence type="ECO:0000313" key="1">
    <source>
        <dbReference type="EMBL" id="TCT02350.1"/>
    </source>
</evidence>
<name>A0A4R3LPN1_9BURK</name>
<proteinExistence type="predicted"/>
<dbReference type="RefSeq" id="WP_243700972.1">
    <property type="nucleotide sequence ID" value="NZ_SMAJ01000019.1"/>
</dbReference>
<accession>A0A4R3LPN1</accession>
<reference evidence="1 2" key="1">
    <citation type="submission" date="2019-03" db="EMBL/GenBank/DDBJ databases">
        <title>Genomic Encyclopedia of Type Strains, Phase IV (KMG-IV): sequencing the most valuable type-strain genomes for metagenomic binning, comparative biology and taxonomic classification.</title>
        <authorList>
            <person name="Goeker M."/>
        </authorList>
    </citation>
    <scope>NUCLEOTIDE SEQUENCE [LARGE SCALE GENOMIC DNA]</scope>
    <source>
        <strain evidence="1 2">DSM 24591</strain>
    </source>
</reference>
<keyword evidence="2" id="KW-1185">Reference proteome</keyword>
<dbReference type="AlphaFoldDB" id="A0A4R3LPN1"/>
<dbReference type="EMBL" id="SMAJ01000019">
    <property type="protein sequence ID" value="TCT02350.1"/>
    <property type="molecule type" value="Genomic_DNA"/>
</dbReference>
<sequence length="103" mass="11034">MTEYNKHADATMRHGEYKIPDGKLVVVDLQVVQGCLHGVRLSGDFFLEPPETLDAIDAALNGLPQDARLEQLEQAVQSAVGADVEMYGITAAGIATVVQRALA</sequence>
<evidence type="ECO:0008006" key="3">
    <source>
        <dbReference type="Google" id="ProtNLM"/>
    </source>
</evidence>
<gene>
    <name evidence="1" type="ORF">EDC26_11976</name>
</gene>
<comment type="caution">
    <text evidence="1">The sequence shown here is derived from an EMBL/GenBank/DDBJ whole genome shotgun (WGS) entry which is preliminary data.</text>
</comment>
<dbReference type="Gene3D" id="3.30.390.50">
    <property type="entry name" value="CO dehydrogenase flavoprotein, C-terminal domain"/>
    <property type="match status" value="1"/>
</dbReference>
<dbReference type="Proteomes" id="UP000295525">
    <property type="component" value="Unassembled WGS sequence"/>
</dbReference>
<evidence type="ECO:0000313" key="2">
    <source>
        <dbReference type="Proteomes" id="UP000295525"/>
    </source>
</evidence>